<evidence type="ECO:0000313" key="4">
    <source>
        <dbReference type="Proteomes" id="UP000626092"/>
    </source>
</evidence>
<proteinExistence type="predicted"/>
<dbReference type="Pfam" id="PF01852">
    <property type="entry name" value="START"/>
    <property type="match status" value="1"/>
</dbReference>
<keyword evidence="4" id="KW-1185">Reference proteome</keyword>
<feature type="transmembrane region" description="Helical" evidence="1">
    <location>
        <begin position="510"/>
        <end position="528"/>
    </location>
</feature>
<dbReference type="EMBL" id="WJXA01000005">
    <property type="protein sequence ID" value="KAF7143820.1"/>
    <property type="molecule type" value="Genomic_DNA"/>
</dbReference>
<keyword evidence="1" id="KW-0472">Membrane</keyword>
<comment type="caution">
    <text evidence="3">The sequence shown here is derived from an EMBL/GenBank/DDBJ whole genome shotgun (WGS) entry which is preliminary data.</text>
</comment>
<dbReference type="PANTHER" id="PTHR45950">
    <property type="entry name" value="HOMEOBOX-LEUCINE ZIPPER PROTEIN ATHB-14"/>
    <property type="match status" value="1"/>
</dbReference>
<keyword evidence="1" id="KW-1133">Transmembrane helix</keyword>
<dbReference type="InterPro" id="IPR044830">
    <property type="entry name" value="HD-Zip_III"/>
</dbReference>
<name>A0A834H009_RHOSS</name>
<evidence type="ECO:0000313" key="3">
    <source>
        <dbReference type="EMBL" id="KAF7143820.1"/>
    </source>
</evidence>
<dbReference type="SUPFAM" id="SSF55961">
    <property type="entry name" value="Bet v1-like"/>
    <property type="match status" value="1"/>
</dbReference>
<gene>
    <name evidence="3" type="ORF">RHSIM_Rhsim05G0125900</name>
</gene>
<dbReference type="Proteomes" id="UP000626092">
    <property type="component" value="Unassembled WGS sequence"/>
</dbReference>
<dbReference type="GO" id="GO:0003700">
    <property type="term" value="F:DNA-binding transcription factor activity"/>
    <property type="evidence" value="ECO:0007669"/>
    <property type="project" value="InterPro"/>
</dbReference>
<feature type="transmembrane region" description="Helical" evidence="1">
    <location>
        <begin position="548"/>
        <end position="568"/>
    </location>
</feature>
<feature type="domain" description="START" evidence="2">
    <location>
        <begin position="177"/>
        <end position="229"/>
    </location>
</feature>
<evidence type="ECO:0000256" key="1">
    <source>
        <dbReference type="SAM" id="Phobius"/>
    </source>
</evidence>
<sequence length="574" mass="64581">MELVRCVNLRRQNVDSGKLALLTNKIDGASESDEASRQSDYLLMMVAFKKWEKILREGRLNEDVIDYDLLEDRVHFIDETHPEGAILTFLPMKVAGILTTYLLMMVAFKKWESILSEILEFGLGRLGADLAETPLNRRGDFGRVPFQGAVDWVQMPGMKGTAVYLIFVKFCQQYLNVCETSLSGSGAGPNAAAASQFVRGEMLPSGYLIWPCDGGVSIIHIVDHLNLEALCYIKQIAQETSGEVVNGLGRQPAVLRTSINVFNDDCWSIMSCDGAEDVIVSGILWAKASMLSSETIIMCLLLCPLFALVHAANVLPAVLVRFMRDHPFEWADFKPTRFTGSQIIMPLCHAIEHEERERKRCGTHGRSDGAWNWISDFRQTIFSGEYGKSNRLKANPFCQPTIFSTNRNGHGRKRCGTHGRSNGAWNWISDFRQTIFSGEYGKLNRLKANPFCQPTIFSTNRNGHGREKKRFLCDSTAMDRIVARDKAYTWMYVAKSLKCFFIFLSTKMSYVIDSLTMLDISLIAYFVVADETDSWKIDFNGFSGAWCSLTAIAVLFAAVIGVLEVYCFRSGWRL</sequence>
<protein>
    <recommendedName>
        <fullName evidence="2">START domain-containing protein</fullName>
    </recommendedName>
</protein>
<dbReference type="PANTHER" id="PTHR45950:SF10">
    <property type="entry name" value="HOMEOBOX-LEUCINE ZIPPER PROTEIN REVOLUTA"/>
    <property type="match status" value="1"/>
</dbReference>
<dbReference type="GO" id="GO:0008289">
    <property type="term" value="F:lipid binding"/>
    <property type="evidence" value="ECO:0007669"/>
    <property type="project" value="InterPro"/>
</dbReference>
<reference evidence="3" key="1">
    <citation type="submission" date="2019-11" db="EMBL/GenBank/DDBJ databases">
        <authorList>
            <person name="Liu Y."/>
            <person name="Hou J."/>
            <person name="Li T.-Q."/>
            <person name="Guan C.-H."/>
            <person name="Wu X."/>
            <person name="Wu H.-Z."/>
            <person name="Ling F."/>
            <person name="Zhang R."/>
            <person name="Shi X.-G."/>
            <person name="Ren J.-P."/>
            <person name="Chen E.-F."/>
            <person name="Sun J.-M."/>
        </authorList>
    </citation>
    <scope>NUCLEOTIDE SEQUENCE</scope>
    <source>
        <strain evidence="3">Adult_tree_wgs_1</strain>
        <tissue evidence="3">Leaves</tissue>
    </source>
</reference>
<organism evidence="3 4">
    <name type="scientific">Rhododendron simsii</name>
    <name type="common">Sims's rhododendron</name>
    <dbReference type="NCBI Taxonomy" id="118357"/>
    <lineage>
        <taxon>Eukaryota</taxon>
        <taxon>Viridiplantae</taxon>
        <taxon>Streptophyta</taxon>
        <taxon>Embryophyta</taxon>
        <taxon>Tracheophyta</taxon>
        <taxon>Spermatophyta</taxon>
        <taxon>Magnoliopsida</taxon>
        <taxon>eudicotyledons</taxon>
        <taxon>Gunneridae</taxon>
        <taxon>Pentapetalae</taxon>
        <taxon>asterids</taxon>
        <taxon>Ericales</taxon>
        <taxon>Ericaceae</taxon>
        <taxon>Ericoideae</taxon>
        <taxon>Rhodoreae</taxon>
        <taxon>Rhododendron</taxon>
    </lineage>
</organism>
<dbReference type="AlphaFoldDB" id="A0A834H009"/>
<accession>A0A834H009</accession>
<dbReference type="InterPro" id="IPR002913">
    <property type="entry name" value="START_lipid-bd_dom"/>
</dbReference>
<evidence type="ECO:0000259" key="2">
    <source>
        <dbReference type="Pfam" id="PF01852"/>
    </source>
</evidence>
<keyword evidence="1" id="KW-0812">Transmembrane</keyword>